<dbReference type="PANTHER" id="PTHR42734:SF5">
    <property type="entry name" value="IRON TRANSPORT SYSTEM ATP-BINDING PROTEIN HI_0361-RELATED"/>
    <property type="match status" value="1"/>
</dbReference>
<evidence type="ECO:0000313" key="6">
    <source>
        <dbReference type="EMBL" id="TQM06109.1"/>
    </source>
</evidence>
<accession>A0A543D9U6</accession>
<evidence type="ECO:0000256" key="4">
    <source>
        <dbReference type="ARBA" id="ARBA00022840"/>
    </source>
</evidence>
<gene>
    <name evidence="6" type="ORF">FB558_6353</name>
</gene>
<dbReference type="PANTHER" id="PTHR42734">
    <property type="entry name" value="METAL TRANSPORT SYSTEM ATP-BINDING PROTEIN TM_0124-RELATED"/>
    <property type="match status" value="1"/>
</dbReference>
<dbReference type="InterPro" id="IPR017871">
    <property type="entry name" value="ABC_transporter-like_CS"/>
</dbReference>
<keyword evidence="2" id="KW-0813">Transport</keyword>
<evidence type="ECO:0000256" key="3">
    <source>
        <dbReference type="ARBA" id="ARBA00022741"/>
    </source>
</evidence>
<proteinExistence type="inferred from homology"/>
<dbReference type="Gene3D" id="3.40.50.300">
    <property type="entry name" value="P-loop containing nucleotide triphosphate hydrolases"/>
    <property type="match status" value="1"/>
</dbReference>
<dbReference type="GO" id="GO:0016887">
    <property type="term" value="F:ATP hydrolysis activity"/>
    <property type="evidence" value="ECO:0007669"/>
    <property type="project" value="InterPro"/>
</dbReference>
<dbReference type="InterPro" id="IPR003439">
    <property type="entry name" value="ABC_transporter-like_ATP-bd"/>
</dbReference>
<feature type="domain" description="ABC transporter" evidence="5">
    <location>
        <begin position="6"/>
        <end position="244"/>
    </location>
</feature>
<evidence type="ECO:0000259" key="5">
    <source>
        <dbReference type="PROSITE" id="PS50893"/>
    </source>
</evidence>
<keyword evidence="7" id="KW-1185">Reference proteome</keyword>
<dbReference type="InterPro" id="IPR003593">
    <property type="entry name" value="AAA+_ATPase"/>
</dbReference>
<evidence type="ECO:0000256" key="1">
    <source>
        <dbReference type="ARBA" id="ARBA00005417"/>
    </source>
</evidence>
<dbReference type="AlphaFoldDB" id="A0A543D9U6"/>
<dbReference type="Proteomes" id="UP000315677">
    <property type="component" value="Unassembled WGS sequence"/>
</dbReference>
<dbReference type="InterPro" id="IPR050153">
    <property type="entry name" value="Metal_Ion_Import_ABC"/>
</dbReference>
<comment type="caution">
    <text evidence="6">The sequence shown here is derived from an EMBL/GenBank/DDBJ whole genome shotgun (WGS) entry which is preliminary data.</text>
</comment>
<reference evidence="6 7" key="1">
    <citation type="submission" date="2019-06" db="EMBL/GenBank/DDBJ databases">
        <title>Sequencing the genomes of 1000 actinobacteria strains.</title>
        <authorList>
            <person name="Klenk H.-P."/>
        </authorList>
    </citation>
    <scope>NUCLEOTIDE SEQUENCE [LARGE SCALE GENOMIC DNA]</scope>
    <source>
        <strain evidence="6 7">DSM 45301</strain>
    </source>
</reference>
<dbReference type="SUPFAM" id="SSF52540">
    <property type="entry name" value="P-loop containing nucleoside triphosphate hydrolases"/>
    <property type="match status" value="1"/>
</dbReference>
<dbReference type="SMART" id="SM00382">
    <property type="entry name" value="AAA"/>
    <property type="match status" value="1"/>
</dbReference>
<name>A0A543D9U6_9PSEU</name>
<dbReference type="InterPro" id="IPR027417">
    <property type="entry name" value="P-loop_NTPase"/>
</dbReference>
<dbReference type="PROSITE" id="PS00211">
    <property type="entry name" value="ABC_TRANSPORTER_1"/>
    <property type="match status" value="1"/>
</dbReference>
<dbReference type="PROSITE" id="PS50893">
    <property type="entry name" value="ABC_TRANSPORTER_2"/>
    <property type="match status" value="1"/>
</dbReference>
<evidence type="ECO:0000313" key="7">
    <source>
        <dbReference type="Proteomes" id="UP000315677"/>
    </source>
</evidence>
<dbReference type="EMBL" id="VFPA01000004">
    <property type="protein sequence ID" value="TQM06109.1"/>
    <property type="molecule type" value="Genomic_DNA"/>
</dbReference>
<comment type="similarity">
    <text evidence="1">Belongs to the ABC transporter superfamily.</text>
</comment>
<protein>
    <submittedName>
        <fullName evidence="6">Manganese/iron transport system ATP-binding protein/manganese transport system ATP-binding protein</fullName>
    </submittedName>
</protein>
<dbReference type="GO" id="GO:0005524">
    <property type="term" value="F:ATP binding"/>
    <property type="evidence" value="ECO:0007669"/>
    <property type="project" value="UniProtKB-KW"/>
</dbReference>
<sequence>MKPLLLATRGLTVRYGDITAVEDVDLTLAAGESVALVGRNGVGKSTLLRALAGLVPHDGTIVRRPPERVPRARSESQSSDVRIAFVPQRATPRWDLPISVWEAVATSRISTRRWWRRPDTADRDAIETAIARLGLGALAQRPVGALSGGQAQRVLLARALAQEPDLLLLDEPFDGLDADSLDAVLAALTDLAAADTAVCCALHDLPLARRVFGRAVLLDGRVLADGPADVILATGLAGEPSIPAVLGGVLP</sequence>
<organism evidence="6 7">
    <name type="scientific">Pseudonocardia kunmingensis</name>
    <dbReference type="NCBI Taxonomy" id="630975"/>
    <lineage>
        <taxon>Bacteria</taxon>
        <taxon>Bacillati</taxon>
        <taxon>Actinomycetota</taxon>
        <taxon>Actinomycetes</taxon>
        <taxon>Pseudonocardiales</taxon>
        <taxon>Pseudonocardiaceae</taxon>
        <taxon>Pseudonocardia</taxon>
    </lineage>
</organism>
<keyword evidence="4 6" id="KW-0067">ATP-binding</keyword>
<evidence type="ECO:0000256" key="2">
    <source>
        <dbReference type="ARBA" id="ARBA00022448"/>
    </source>
</evidence>
<keyword evidence="3" id="KW-0547">Nucleotide-binding</keyword>
<dbReference type="Pfam" id="PF00005">
    <property type="entry name" value="ABC_tran"/>
    <property type="match status" value="1"/>
</dbReference>